<dbReference type="GO" id="GO:0005851">
    <property type="term" value="C:eukaryotic translation initiation factor 2B complex"/>
    <property type="evidence" value="ECO:0007669"/>
    <property type="project" value="TreeGrafter"/>
</dbReference>
<evidence type="ECO:0000256" key="8">
    <source>
        <dbReference type="ARBA" id="ARBA00045373"/>
    </source>
</evidence>
<dbReference type="InterPro" id="IPR005835">
    <property type="entry name" value="NTP_transferase_dom"/>
</dbReference>
<keyword evidence="4" id="KW-0396">Initiation factor</keyword>
<dbReference type="PANTHER" id="PTHR45989">
    <property type="entry name" value="TRANSLATION INITIATION FACTOR EIF-2B SUBUNIT GAMMA"/>
    <property type="match status" value="1"/>
</dbReference>
<evidence type="ECO:0000259" key="10">
    <source>
        <dbReference type="Pfam" id="PF00483"/>
    </source>
</evidence>
<comment type="caution">
    <text evidence="12">The sequence shown here is derived from an EMBL/GenBank/DDBJ whole genome shotgun (WGS) entry which is preliminary data.</text>
</comment>
<dbReference type="Gene3D" id="2.160.10.10">
    <property type="entry name" value="Hexapeptide repeat proteins"/>
    <property type="match status" value="1"/>
</dbReference>
<proteinExistence type="inferred from homology"/>
<evidence type="ECO:0000256" key="9">
    <source>
        <dbReference type="ARBA" id="ARBA00046432"/>
    </source>
</evidence>
<keyword evidence="13" id="KW-1185">Reference proteome</keyword>
<dbReference type="InterPro" id="IPR056764">
    <property type="entry name" value="LbH_EIF2B3/5"/>
</dbReference>
<evidence type="ECO:0000256" key="3">
    <source>
        <dbReference type="ARBA" id="ARBA00022490"/>
    </source>
</evidence>
<sequence length="424" mass="45451">MMMDFKVVVLAGGVSKKLLPLVSKELPNALLPVANRPLLSYTLDLLELSNLKDLIVVVEGRDAALEVGRWISAAYADRLQVEVATVPEDVRTAGAIRAISRHLTTAKDILVVSGDLVSDVPLGAVAATHRRHDAVVTAMLCSALVSGSLDLGSSGGKDKTKKPGRYDLIGLDPTKQFLLHIATGAEVGKDLRVQKSILRAAGQIEIRTDLMDAHLYAFKRSVLLEVLEQKGTFHSLKQDVLPYLVRSQLKSDVLLNGIPQAEENGNEKVISQSNQQMISQILANASEPTFHLRDINRDVIGEASHLSGHSFSSHNNIIDPSAELGAKTTVGPHCMLGEGSQMGDKCSVKRSVIGRHCRIGANVKVVNSIVMNHVTIGDSCSIQGSVICSNVQLQERAILKDCQVGAGFVVTAGSECKGEVLAKK</sequence>
<evidence type="ECO:0000313" key="12">
    <source>
        <dbReference type="EMBL" id="KAK7275976.1"/>
    </source>
</evidence>
<accession>A0AAN9FIM4</accession>
<comment type="subunit">
    <text evidence="9">Component of the translation initiation factor 2B (eIF2B) complex which is a heterodecamer of two sets of five different subunits: alpha, beta, gamma, delta and epsilon. Subunits alpha, beta and delta comprise a regulatory subcomplex and subunits epsilon and gamma comprise a catalytic subcomplex. Within the complex, the hexameric regulatory complex resides at the center, with the two heterodimeric catalytic subcomplexes bound on opposite sides.</text>
</comment>
<keyword evidence="5" id="KW-0648">Protein biosynthesis</keyword>
<gene>
    <name evidence="12" type="ORF">RIF29_17104</name>
</gene>
<dbReference type="InterPro" id="IPR029044">
    <property type="entry name" value="Nucleotide-diphossugar_trans"/>
</dbReference>
<evidence type="ECO:0000256" key="1">
    <source>
        <dbReference type="ARBA" id="ARBA00004514"/>
    </source>
</evidence>
<protein>
    <recommendedName>
        <fullName evidence="6">Translation initiation factor eIF2B subunit gamma</fullName>
    </recommendedName>
    <alternativeName>
        <fullName evidence="7">eIF2B GDP-GTP exchange factor subunit gamma</fullName>
    </alternativeName>
</protein>
<reference evidence="12 13" key="1">
    <citation type="submission" date="2024-01" db="EMBL/GenBank/DDBJ databases">
        <title>The genomes of 5 underutilized Papilionoideae crops provide insights into root nodulation and disease resistanc.</title>
        <authorList>
            <person name="Yuan L."/>
        </authorList>
    </citation>
    <scope>NUCLEOTIDE SEQUENCE [LARGE SCALE GENOMIC DNA]</scope>
    <source>
        <strain evidence="12">ZHUSHIDOU_FW_LH</strain>
        <tissue evidence="12">Leaf</tissue>
    </source>
</reference>
<comment type="subcellular location">
    <subcellularLocation>
        <location evidence="1">Cytoplasm</location>
        <location evidence="1">Cytosol</location>
    </subcellularLocation>
</comment>
<dbReference type="CDD" id="cd04198">
    <property type="entry name" value="eIF-2B_gamma_N"/>
    <property type="match status" value="1"/>
</dbReference>
<dbReference type="GO" id="GO:0003743">
    <property type="term" value="F:translation initiation factor activity"/>
    <property type="evidence" value="ECO:0007669"/>
    <property type="project" value="UniProtKB-KW"/>
</dbReference>
<keyword evidence="3" id="KW-0963">Cytoplasm</keyword>
<evidence type="ECO:0000256" key="7">
    <source>
        <dbReference type="ARBA" id="ARBA00044229"/>
    </source>
</evidence>
<name>A0AAN9FIM4_CROPI</name>
<dbReference type="Gene3D" id="3.90.550.10">
    <property type="entry name" value="Spore Coat Polysaccharide Biosynthesis Protein SpsA, Chain A"/>
    <property type="match status" value="1"/>
</dbReference>
<evidence type="ECO:0000313" key="13">
    <source>
        <dbReference type="Proteomes" id="UP001372338"/>
    </source>
</evidence>
<feature type="domain" description="Nucleotidyl transferase" evidence="10">
    <location>
        <begin position="6"/>
        <end position="139"/>
    </location>
</feature>
<dbReference type="CDD" id="cd04652">
    <property type="entry name" value="LbH_eIF2B_gamma_C"/>
    <property type="match status" value="1"/>
</dbReference>
<dbReference type="PANTHER" id="PTHR45989:SF1">
    <property type="entry name" value="TRANSLATION INITIATION FACTOR EIF-2B SUBUNIT GAMMA"/>
    <property type="match status" value="1"/>
</dbReference>
<evidence type="ECO:0000256" key="2">
    <source>
        <dbReference type="ARBA" id="ARBA00007878"/>
    </source>
</evidence>
<comment type="similarity">
    <text evidence="2">Belongs to the eIF-2B gamma/epsilon subunits family.</text>
</comment>
<comment type="function">
    <text evidence="8">Acts as a component of the translation initiation factor 2B (eIF2B) complex, which catalyzes the exchange of GDP for GTP on the eukaryotic initiation factor 2 (eIF2) complex gamma subunit. Its guanine nucleotide exchange factor activity is repressed when bound to eIF2 complex phosphorylated on the alpha subunit, thereby limiting the amount of methionyl-initiator methionine tRNA available to the ribosome and consequently global translation is repressed.</text>
</comment>
<dbReference type="GO" id="GO:0002183">
    <property type="term" value="P:cytoplasmic translational initiation"/>
    <property type="evidence" value="ECO:0007669"/>
    <property type="project" value="TreeGrafter"/>
</dbReference>
<dbReference type="AlphaFoldDB" id="A0AAN9FIM4"/>
<dbReference type="Pfam" id="PF25084">
    <property type="entry name" value="LbH_EIF2B"/>
    <property type="match status" value="1"/>
</dbReference>
<dbReference type="SUPFAM" id="SSF53448">
    <property type="entry name" value="Nucleotide-diphospho-sugar transferases"/>
    <property type="match status" value="1"/>
</dbReference>
<dbReference type="GO" id="GO:0005085">
    <property type="term" value="F:guanyl-nucleotide exchange factor activity"/>
    <property type="evidence" value="ECO:0007669"/>
    <property type="project" value="TreeGrafter"/>
</dbReference>
<dbReference type="GO" id="GO:0005829">
    <property type="term" value="C:cytosol"/>
    <property type="evidence" value="ECO:0007669"/>
    <property type="project" value="UniProtKB-SubCell"/>
</dbReference>
<evidence type="ECO:0000259" key="11">
    <source>
        <dbReference type="Pfam" id="PF25084"/>
    </source>
</evidence>
<evidence type="ECO:0000256" key="6">
    <source>
        <dbReference type="ARBA" id="ARBA00044196"/>
    </source>
</evidence>
<dbReference type="Pfam" id="PF00483">
    <property type="entry name" value="NTP_transferase"/>
    <property type="match status" value="1"/>
</dbReference>
<dbReference type="InterPro" id="IPR051960">
    <property type="entry name" value="eIF2B_gamma"/>
</dbReference>
<evidence type="ECO:0000256" key="4">
    <source>
        <dbReference type="ARBA" id="ARBA00022540"/>
    </source>
</evidence>
<dbReference type="EMBL" id="JAYWIO010000003">
    <property type="protein sequence ID" value="KAK7275976.1"/>
    <property type="molecule type" value="Genomic_DNA"/>
</dbReference>
<organism evidence="12 13">
    <name type="scientific">Crotalaria pallida</name>
    <name type="common">Smooth rattlebox</name>
    <name type="synonym">Crotalaria striata</name>
    <dbReference type="NCBI Taxonomy" id="3830"/>
    <lineage>
        <taxon>Eukaryota</taxon>
        <taxon>Viridiplantae</taxon>
        <taxon>Streptophyta</taxon>
        <taxon>Embryophyta</taxon>
        <taxon>Tracheophyta</taxon>
        <taxon>Spermatophyta</taxon>
        <taxon>Magnoliopsida</taxon>
        <taxon>eudicotyledons</taxon>
        <taxon>Gunneridae</taxon>
        <taxon>Pentapetalae</taxon>
        <taxon>rosids</taxon>
        <taxon>fabids</taxon>
        <taxon>Fabales</taxon>
        <taxon>Fabaceae</taxon>
        <taxon>Papilionoideae</taxon>
        <taxon>50 kb inversion clade</taxon>
        <taxon>genistoids sensu lato</taxon>
        <taxon>core genistoids</taxon>
        <taxon>Crotalarieae</taxon>
        <taxon>Crotalaria</taxon>
    </lineage>
</organism>
<evidence type="ECO:0000256" key="5">
    <source>
        <dbReference type="ARBA" id="ARBA00022917"/>
    </source>
</evidence>
<feature type="domain" description="EIF2B subunit epsilon/gamma LbH" evidence="11">
    <location>
        <begin position="319"/>
        <end position="412"/>
    </location>
</feature>
<dbReference type="Proteomes" id="UP001372338">
    <property type="component" value="Unassembled WGS sequence"/>
</dbReference>